<dbReference type="Gene3D" id="3.40.630.30">
    <property type="match status" value="1"/>
</dbReference>
<dbReference type="PANTHER" id="PTHR43877:SF1">
    <property type="entry name" value="ACETYLTRANSFERASE"/>
    <property type="match status" value="1"/>
</dbReference>
<dbReference type="GO" id="GO:0016747">
    <property type="term" value="F:acyltransferase activity, transferring groups other than amino-acyl groups"/>
    <property type="evidence" value="ECO:0007669"/>
    <property type="project" value="InterPro"/>
</dbReference>
<dbReference type="CDD" id="cd04301">
    <property type="entry name" value="NAT_SF"/>
    <property type="match status" value="1"/>
</dbReference>
<dbReference type="InterPro" id="IPR050832">
    <property type="entry name" value="Bact_Acetyltransf"/>
</dbReference>
<dbReference type="STRING" id="933059.SAMN04488103_10677"/>
<dbReference type="PANTHER" id="PTHR43877">
    <property type="entry name" value="AMINOALKYLPHOSPHONATE N-ACETYLTRANSFERASE-RELATED-RELATED"/>
    <property type="match status" value="1"/>
</dbReference>
<feature type="domain" description="N-acetyltransferase" evidence="3">
    <location>
        <begin position="1"/>
        <end position="147"/>
    </location>
</feature>
<protein>
    <submittedName>
        <fullName evidence="4">Putative acetyltransferase</fullName>
    </submittedName>
</protein>
<name>A0A1H8HYU8_9RHOB</name>
<dbReference type="OrthoDB" id="9797178at2"/>
<accession>A0A1H8HYU8</accession>
<keyword evidence="2" id="KW-0012">Acyltransferase</keyword>
<keyword evidence="1 4" id="KW-0808">Transferase</keyword>
<dbReference type="SUPFAM" id="SSF55729">
    <property type="entry name" value="Acyl-CoA N-acyltransferases (Nat)"/>
    <property type="match status" value="1"/>
</dbReference>
<dbReference type="Pfam" id="PF00583">
    <property type="entry name" value="Acetyltransf_1"/>
    <property type="match status" value="1"/>
</dbReference>
<reference evidence="4 5" key="1">
    <citation type="submission" date="2016-10" db="EMBL/GenBank/DDBJ databases">
        <authorList>
            <person name="de Groot N.N."/>
        </authorList>
    </citation>
    <scope>NUCLEOTIDE SEQUENCE [LARGE SCALE GENOMIC DNA]</scope>
    <source>
        <strain evidence="4 5">DSM 3857</strain>
    </source>
</reference>
<dbReference type="Proteomes" id="UP000198761">
    <property type="component" value="Unassembled WGS sequence"/>
</dbReference>
<gene>
    <name evidence="4" type="ORF">SAMN04488103_10677</name>
</gene>
<dbReference type="InterPro" id="IPR016181">
    <property type="entry name" value="Acyl_CoA_acyltransferase"/>
</dbReference>
<evidence type="ECO:0000313" key="5">
    <source>
        <dbReference type="Proteomes" id="UP000198761"/>
    </source>
</evidence>
<proteinExistence type="predicted"/>
<evidence type="ECO:0000256" key="1">
    <source>
        <dbReference type="ARBA" id="ARBA00022679"/>
    </source>
</evidence>
<dbReference type="PROSITE" id="PS51186">
    <property type="entry name" value="GNAT"/>
    <property type="match status" value="1"/>
</dbReference>
<dbReference type="RefSeq" id="WP_091301619.1">
    <property type="nucleotide sequence ID" value="NZ_FOCE01000006.1"/>
</dbReference>
<sequence>MTLRAETPQDAAEISALTSAAFATEAHASGTEAQIVERLRKADALLLSIVCEEGGRLVGHIAASPVLVGGQPGWAGIGPLSVLPDLQRSGIGSALMTEALRQLRALGQGGVVLVGDPGYYTRFGFVADPALHVRGIPAEYVLSQPFASRRSGGIRFHPAFGLEG</sequence>
<evidence type="ECO:0000256" key="2">
    <source>
        <dbReference type="ARBA" id="ARBA00023315"/>
    </source>
</evidence>
<dbReference type="InterPro" id="IPR000182">
    <property type="entry name" value="GNAT_dom"/>
</dbReference>
<dbReference type="EMBL" id="FOCE01000006">
    <property type="protein sequence ID" value="SEN61211.1"/>
    <property type="molecule type" value="Genomic_DNA"/>
</dbReference>
<organism evidence="4 5">
    <name type="scientific">Gemmobacter aquatilis</name>
    <dbReference type="NCBI Taxonomy" id="933059"/>
    <lineage>
        <taxon>Bacteria</taxon>
        <taxon>Pseudomonadati</taxon>
        <taxon>Pseudomonadota</taxon>
        <taxon>Alphaproteobacteria</taxon>
        <taxon>Rhodobacterales</taxon>
        <taxon>Paracoccaceae</taxon>
        <taxon>Gemmobacter</taxon>
    </lineage>
</organism>
<keyword evidence="5" id="KW-1185">Reference proteome</keyword>
<dbReference type="AlphaFoldDB" id="A0A1H8HYU8"/>
<evidence type="ECO:0000313" key="4">
    <source>
        <dbReference type="EMBL" id="SEN61211.1"/>
    </source>
</evidence>
<evidence type="ECO:0000259" key="3">
    <source>
        <dbReference type="PROSITE" id="PS51186"/>
    </source>
</evidence>